<dbReference type="OrthoDB" id="9796623at2"/>
<dbReference type="PANTHER" id="PTHR43876:SF7">
    <property type="entry name" value="UBIQUINONE BIOSYNTHESIS MONOOXYGENASE COQ6, MITOCHONDRIAL"/>
    <property type="match status" value="1"/>
</dbReference>
<evidence type="ECO:0000313" key="10">
    <source>
        <dbReference type="Proteomes" id="UP000053235"/>
    </source>
</evidence>
<dbReference type="Proteomes" id="UP000053235">
    <property type="component" value="Unassembled WGS sequence"/>
</dbReference>
<dbReference type="GO" id="GO:0006744">
    <property type="term" value="P:ubiquinone biosynthetic process"/>
    <property type="evidence" value="ECO:0007669"/>
    <property type="project" value="UniProtKB-UniPathway"/>
</dbReference>
<feature type="domain" description="FAD-binding" evidence="8">
    <location>
        <begin position="10"/>
        <end position="341"/>
    </location>
</feature>
<protein>
    <submittedName>
        <fullName evidence="9">2-octaprenyl-3-methyl-6-methoxy-1,4-benzoquinol hydroxylase</fullName>
        <ecNumber evidence="9">1.14.13.-</ecNumber>
    </submittedName>
</protein>
<evidence type="ECO:0000313" key="9">
    <source>
        <dbReference type="EMBL" id="CTQ64476.1"/>
    </source>
</evidence>
<dbReference type="Pfam" id="PF01494">
    <property type="entry name" value="FAD_binding_3"/>
    <property type="match status" value="1"/>
</dbReference>
<name>A0A0M6ZQL6_9HYPH</name>
<dbReference type="NCBIfam" id="TIGR01988">
    <property type="entry name" value="Ubi-OHases"/>
    <property type="match status" value="1"/>
</dbReference>
<accession>A0A0M6ZQL6</accession>
<organism evidence="9 10">
    <name type="scientific">Roseibium alexandrii</name>
    <dbReference type="NCBI Taxonomy" id="388408"/>
    <lineage>
        <taxon>Bacteria</taxon>
        <taxon>Pseudomonadati</taxon>
        <taxon>Pseudomonadota</taxon>
        <taxon>Alphaproteobacteria</taxon>
        <taxon>Hyphomicrobiales</taxon>
        <taxon>Stappiaceae</taxon>
        <taxon>Roseibium</taxon>
    </lineage>
</organism>
<comment type="pathway">
    <text evidence="2">Cofactor biosynthesis; ubiquinone biosynthesis.</text>
</comment>
<dbReference type="GO" id="GO:0016705">
    <property type="term" value="F:oxidoreductase activity, acting on paired donors, with incorporation or reduction of molecular oxygen"/>
    <property type="evidence" value="ECO:0007669"/>
    <property type="project" value="InterPro"/>
</dbReference>
<dbReference type="InterPro" id="IPR036188">
    <property type="entry name" value="FAD/NAD-bd_sf"/>
</dbReference>
<dbReference type="UniPathway" id="UPA00232"/>
<evidence type="ECO:0000256" key="5">
    <source>
        <dbReference type="ARBA" id="ARBA00022827"/>
    </source>
</evidence>
<gene>
    <name evidence="9" type="primary">ubiF_1</name>
    <name evidence="9" type="ORF">LAX5112_00311</name>
</gene>
<dbReference type="Gene3D" id="3.50.50.60">
    <property type="entry name" value="FAD/NAD(P)-binding domain"/>
    <property type="match status" value="2"/>
</dbReference>
<evidence type="ECO:0000256" key="2">
    <source>
        <dbReference type="ARBA" id="ARBA00004749"/>
    </source>
</evidence>
<dbReference type="RefSeq" id="WP_055670286.1">
    <property type="nucleotide sequence ID" value="NZ_CXWD01000001.1"/>
</dbReference>
<evidence type="ECO:0000256" key="3">
    <source>
        <dbReference type="ARBA" id="ARBA00005349"/>
    </source>
</evidence>
<keyword evidence="5" id="KW-0274">FAD</keyword>
<dbReference type="NCBIfam" id="NF005691">
    <property type="entry name" value="PRK07494.1"/>
    <property type="match status" value="1"/>
</dbReference>
<keyword evidence="6 9" id="KW-0560">Oxidoreductase</keyword>
<evidence type="ECO:0000259" key="8">
    <source>
        <dbReference type="Pfam" id="PF01494"/>
    </source>
</evidence>
<dbReference type="EC" id="1.14.13.-" evidence="9"/>
<evidence type="ECO:0000256" key="4">
    <source>
        <dbReference type="ARBA" id="ARBA00022630"/>
    </source>
</evidence>
<keyword evidence="4" id="KW-0285">Flavoprotein</keyword>
<dbReference type="EMBL" id="CXWD01000001">
    <property type="protein sequence ID" value="CTQ64476.1"/>
    <property type="molecule type" value="Genomic_DNA"/>
</dbReference>
<dbReference type="PANTHER" id="PTHR43876">
    <property type="entry name" value="UBIQUINONE BIOSYNTHESIS MONOOXYGENASE COQ6, MITOCHONDRIAL"/>
    <property type="match status" value="1"/>
</dbReference>
<dbReference type="GO" id="GO:0004497">
    <property type="term" value="F:monooxygenase activity"/>
    <property type="evidence" value="ECO:0007669"/>
    <property type="project" value="UniProtKB-KW"/>
</dbReference>
<dbReference type="STRING" id="388408.LAX5112_00311"/>
<dbReference type="AlphaFoldDB" id="A0A0M6ZQL6"/>
<comment type="similarity">
    <text evidence="3">Belongs to the UbiH/COQ6 family.</text>
</comment>
<dbReference type="InterPro" id="IPR051205">
    <property type="entry name" value="UbiH/COQ6_monooxygenase"/>
</dbReference>
<sequence>MARAKKEITCDAVVVGGGPSGRITALALAKTDVKTALVASLDAPQDARTTALWQKSIDLLKDLGIWGDILPTAEPLKTMRMIDGSKRLIRSPETLFESAELGVEEFGYNIINAELNKVLAAACSAEDNITCVDDFAENAAFSEEKAVITTKTGTTVSADLAVAADGRNSLLRTSAGIEVKRWSYPQTALVLNLEHTLPHRGISTEFHTPTGPFTLVPLPGRRSSLVCVETAETADRLKTMDKKLLARDLEDRAHSILGKFTVISEPQTFPLSGMTAHSVVANRLSLIGETAHVFPPVGAQGLNLSMRDIADLISAVAAAQAKGQDIGSLEALKTFEHKRMADIRSRTNAVDMLNRSLLTDFLPVQAARSAGMYLAGKIGPFRRLLMREGMAPGTGFQLRPYL</sequence>
<dbReference type="InterPro" id="IPR002938">
    <property type="entry name" value="FAD-bd"/>
</dbReference>
<keyword evidence="10" id="KW-1185">Reference proteome</keyword>
<proteinExistence type="inferred from homology"/>
<keyword evidence="7" id="KW-0503">Monooxygenase</keyword>
<evidence type="ECO:0000256" key="7">
    <source>
        <dbReference type="ARBA" id="ARBA00023033"/>
    </source>
</evidence>
<dbReference type="PRINTS" id="PR00420">
    <property type="entry name" value="RNGMNOXGNASE"/>
</dbReference>
<dbReference type="GO" id="GO:0071949">
    <property type="term" value="F:FAD binding"/>
    <property type="evidence" value="ECO:0007669"/>
    <property type="project" value="InterPro"/>
</dbReference>
<evidence type="ECO:0000256" key="1">
    <source>
        <dbReference type="ARBA" id="ARBA00001974"/>
    </source>
</evidence>
<dbReference type="SUPFAM" id="SSF51905">
    <property type="entry name" value="FAD/NAD(P)-binding domain"/>
    <property type="match status" value="1"/>
</dbReference>
<evidence type="ECO:0000256" key="6">
    <source>
        <dbReference type="ARBA" id="ARBA00023002"/>
    </source>
</evidence>
<dbReference type="InterPro" id="IPR010971">
    <property type="entry name" value="UbiH/COQ6"/>
</dbReference>
<reference evidence="10" key="1">
    <citation type="submission" date="2015-07" db="EMBL/GenBank/DDBJ databases">
        <authorList>
            <person name="Rodrigo-Torres Lidia"/>
            <person name="Arahal R.David."/>
        </authorList>
    </citation>
    <scope>NUCLEOTIDE SEQUENCE [LARGE SCALE GENOMIC DNA]</scope>
    <source>
        <strain evidence="10">CECT 5112</strain>
    </source>
</reference>
<comment type="cofactor">
    <cofactor evidence="1">
        <name>FAD</name>
        <dbReference type="ChEBI" id="CHEBI:57692"/>
    </cofactor>
</comment>